<organism evidence="6 7">
    <name type="scientific">Thiopseudomonas denitrificans</name>
    <dbReference type="NCBI Taxonomy" id="1501432"/>
    <lineage>
        <taxon>Bacteria</taxon>
        <taxon>Pseudomonadati</taxon>
        <taxon>Pseudomonadota</taxon>
        <taxon>Gammaproteobacteria</taxon>
        <taxon>Pseudomonadales</taxon>
        <taxon>Pseudomonadaceae</taxon>
        <taxon>Thiopseudomonas</taxon>
    </lineage>
</organism>
<keyword evidence="3 4" id="KW-0998">Cell outer membrane</keyword>
<gene>
    <name evidence="4" type="primary">bamB</name>
    <name evidence="6" type="ORF">DFQ45_10448</name>
</gene>
<dbReference type="HAMAP" id="MF_00923">
    <property type="entry name" value="OM_assembly_BamB"/>
    <property type="match status" value="1"/>
</dbReference>
<evidence type="ECO:0000259" key="5">
    <source>
        <dbReference type="Pfam" id="PF13360"/>
    </source>
</evidence>
<dbReference type="GO" id="GO:0009279">
    <property type="term" value="C:cell outer membrane"/>
    <property type="evidence" value="ECO:0007669"/>
    <property type="project" value="UniProtKB-SubCell"/>
</dbReference>
<keyword evidence="4" id="KW-0564">Palmitate</keyword>
<keyword evidence="4" id="KW-0449">Lipoprotein</keyword>
<evidence type="ECO:0000313" key="6">
    <source>
        <dbReference type="EMBL" id="TDQ38474.1"/>
    </source>
</evidence>
<comment type="subcellular location">
    <subcellularLocation>
        <location evidence="4">Cell outer membrane</location>
        <topology evidence="4">Lipid-anchor</topology>
    </subcellularLocation>
</comment>
<comment type="caution">
    <text evidence="6">The sequence shown here is derived from an EMBL/GenBank/DDBJ whole genome shotgun (WGS) entry which is preliminary data.</text>
</comment>
<dbReference type="InterPro" id="IPR002372">
    <property type="entry name" value="PQQ_rpt_dom"/>
</dbReference>
<dbReference type="InterPro" id="IPR015943">
    <property type="entry name" value="WD40/YVTN_repeat-like_dom_sf"/>
</dbReference>
<evidence type="ECO:0000313" key="7">
    <source>
        <dbReference type="Proteomes" id="UP000294575"/>
    </source>
</evidence>
<dbReference type="SUPFAM" id="SSF50998">
    <property type="entry name" value="Quinoprotein alcohol dehydrogenase-like"/>
    <property type="match status" value="1"/>
</dbReference>
<dbReference type="Gene3D" id="2.130.10.10">
    <property type="entry name" value="YVTN repeat-like/Quinoprotein amine dehydrogenase"/>
    <property type="match status" value="1"/>
</dbReference>
<evidence type="ECO:0000256" key="1">
    <source>
        <dbReference type="ARBA" id="ARBA00022729"/>
    </source>
</evidence>
<dbReference type="GO" id="GO:0051205">
    <property type="term" value="P:protein insertion into membrane"/>
    <property type="evidence" value="ECO:0007669"/>
    <property type="project" value="UniProtKB-UniRule"/>
</dbReference>
<dbReference type="EMBL" id="SNYK01000004">
    <property type="protein sequence ID" value="TDQ38474.1"/>
    <property type="molecule type" value="Genomic_DNA"/>
</dbReference>
<accession>A0A4R6U607</accession>
<dbReference type="AlphaFoldDB" id="A0A4R6U607"/>
<keyword evidence="7" id="KW-1185">Reference proteome</keyword>
<dbReference type="NCBIfam" id="TIGR03300">
    <property type="entry name" value="assembly_YfgL"/>
    <property type="match status" value="1"/>
</dbReference>
<evidence type="ECO:0000256" key="3">
    <source>
        <dbReference type="ARBA" id="ARBA00023237"/>
    </source>
</evidence>
<dbReference type="InterPro" id="IPR018391">
    <property type="entry name" value="PQQ_b-propeller_rpt"/>
</dbReference>
<dbReference type="Proteomes" id="UP000294575">
    <property type="component" value="Unassembled WGS sequence"/>
</dbReference>
<comment type="subunit">
    <text evidence="4">Part of the Bam complex.</text>
</comment>
<dbReference type="InterPro" id="IPR017687">
    <property type="entry name" value="BamB"/>
</dbReference>
<evidence type="ECO:0000256" key="2">
    <source>
        <dbReference type="ARBA" id="ARBA00023136"/>
    </source>
</evidence>
<dbReference type="SMART" id="SM00564">
    <property type="entry name" value="PQQ"/>
    <property type="match status" value="6"/>
</dbReference>
<proteinExistence type="inferred from homology"/>
<name>A0A4R6U607_9GAMM</name>
<dbReference type="InterPro" id="IPR011047">
    <property type="entry name" value="Quinoprotein_ADH-like_sf"/>
</dbReference>
<evidence type="ECO:0000256" key="4">
    <source>
        <dbReference type="HAMAP-Rule" id="MF_00923"/>
    </source>
</evidence>
<feature type="domain" description="Pyrrolo-quinoline quinone repeat" evidence="5">
    <location>
        <begin position="77"/>
        <end position="308"/>
    </location>
</feature>
<comment type="function">
    <text evidence="4">Part of the outer membrane protein assembly complex, which is involved in assembly and insertion of beta-barrel proteins into the outer membrane.</text>
</comment>
<protein>
    <recommendedName>
        <fullName evidence="4">Outer membrane protein assembly factor BamB</fullName>
    </recommendedName>
</protein>
<reference evidence="6 7" key="1">
    <citation type="submission" date="2019-03" db="EMBL/GenBank/DDBJ databases">
        <title>Genomic Encyclopedia of Type Strains, Phase IV (KMG-IV): sequencing the most valuable type-strain genomes for metagenomic binning, comparative biology and taxonomic classification.</title>
        <authorList>
            <person name="Goeker M."/>
        </authorList>
    </citation>
    <scope>NUCLEOTIDE SEQUENCE [LARGE SCALE GENOMIC DNA]</scope>
    <source>
        <strain evidence="6 7">DSM 28679</strain>
    </source>
</reference>
<comment type="similarity">
    <text evidence="4">Belongs to the BamB family.</text>
</comment>
<dbReference type="PANTHER" id="PTHR34512">
    <property type="entry name" value="CELL SURFACE PROTEIN"/>
    <property type="match status" value="1"/>
</dbReference>
<dbReference type="PANTHER" id="PTHR34512:SF30">
    <property type="entry name" value="OUTER MEMBRANE PROTEIN ASSEMBLY FACTOR BAMB"/>
    <property type="match status" value="1"/>
</dbReference>
<dbReference type="GO" id="GO:0043165">
    <property type="term" value="P:Gram-negative-bacterium-type cell outer membrane assembly"/>
    <property type="evidence" value="ECO:0007669"/>
    <property type="project" value="UniProtKB-UniRule"/>
</dbReference>
<keyword evidence="2 4" id="KW-0472">Membrane</keyword>
<dbReference type="Pfam" id="PF13360">
    <property type="entry name" value="PQQ_2"/>
    <property type="match status" value="1"/>
</dbReference>
<dbReference type="PROSITE" id="PS51257">
    <property type="entry name" value="PROKAR_LIPOPROTEIN"/>
    <property type="match status" value="1"/>
</dbReference>
<sequence>MKANKFVALLLAGLLAAGCSSKGEKKAEKPVALEKISAEVKLHKEWSTSVGVGQGKLWNRLTPAIDGGQLFVADAGGLVLSLDRYTGKKNWQRKLKKTEISGAIGAGAGQVVLGTLAGEVIALDAATGNDLWRVRIGSEILAAPAVNDRVVVVQTQDDRLIALDAFTGAQRWVHESTPALLTLRGTSAPLLTDYVVYAGLSTGKVIAVELEHGLPVWEQRIAVPSGRTELERMVDVDGSLVLKDGVLYVSAFNGHAAGLDEQTGRVLWQRASSSTGAVAQGYGNAYVSLDGGTIEAVDERSGSVMWRNESLLRREPTGLGTLSSYVVTGDLEGYVHLLSQVDGRFVARTRIDSKGIRVRPLVEGGWMYVYGNGGKLVALTIQ</sequence>
<keyword evidence="1 4" id="KW-0732">Signal</keyword>